<evidence type="ECO:0000256" key="9">
    <source>
        <dbReference type="PIRSR" id="PIRSR500134-3"/>
    </source>
</evidence>
<gene>
    <name evidence="11" type="ORF">IEO70_16740</name>
</gene>
<name>A0A927HCF9_9BACI</name>
<dbReference type="InterPro" id="IPR017476">
    <property type="entry name" value="UDP-Glc/GDP-Man"/>
</dbReference>
<dbReference type="InterPro" id="IPR008927">
    <property type="entry name" value="6-PGluconate_DH-like_C_sf"/>
</dbReference>
<dbReference type="RefSeq" id="WP_190999526.1">
    <property type="nucleotide sequence ID" value="NZ_JACXSI010000051.1"/>
</dbReference>
<organism evidence="11 12">
    <name type="scientific">Peribacillus faecalis</name>
    <dbReference type="NCBI Taxonomy" id="2772559"/>
    <lineage>
        <taxon>Bacteria</taxon>
        <taxon>Bacillati</taxon>
        <taxon>Bacillota</taxon>
        <taxon>Bacilli</taxon>
        <taxon>Bacillales</taxon>
        <taxon>Bacillaceae</taxon>
        <taxon>Peribacillus</taxon>
    </lineage>
</organism>
<feature type="binding site" evidence="9">
    <location>
        <position position="34"/>
    </location>
    <ligand>
        <name>NAD(+)</name>
        <dbReference type="ChEBI" id="CHEBI:57540"/>
    </ligand>
</feature>
<evidence type="ECO:0000256" key="8">
    <source>
        <dbReference type="PIRSR" id="PIRSR500134-2"/>
    </source>
</evidence>
<dbReference type="Pfam" id="PF03721">
    <property type="entry name" value="UDPG_MGDP_dh_N"/>
    <property type="match status" value="1"/>
</dbReference>
<evidence type="ECO:0000256" key="1">
    <source>
        <dbReference type="ARBA" id="ARBA00004701"/>
    </source>
</evidence>
<dbReference type="InterPro" id="IPR014027">
    <property type="entry name" value="UDP-Glc/GDP-Man_DH_C"/>
</dbReference>
<proteinExistence type="inferred from homology"/>
<sequence length="433" mass="49178">MNITIAGIGYIGLVHAVCFAEGGHDVTCIDKKEKVELLKNGNIPFYEPEVRDLLRQNRDMLHFTNNKEEAYRYADFIIIAIPPLINEEGILDMENIRNCVADAAKYAEKNCVITIKSPVPVGTHEEMEQMINEELANNVRIEFVVNPDSLQLGSAVRDFFHASHIVIGVESEYGEAVMREAYKHVQSPFVIINRRSAELLKYAANGLKAVHNGFMLELSSICEKSGANIEDIIRGLEQDRRISKQFIQTNLGYGEVPYIKENQMLSYLSQLHEIDPRTLRAAAETHEIHKWRLLNKARKYYHNFAGLSIAILGVSCKPETDMIEHAPALSYIKVLLEEGGIIKVWDYAALKCVRKIFGDDIEYCSSIEEALSGADICFIFTKWQDIKYFDVYDFTEYMEQPIVLDAVNCFSLCDVEEAGLVYESIGRKKIDGR</sequence>
<feature type="binding site" evidence="8">
    <location>
        <position position="254"/>
    </location>
    <ligand>
        <name>substrate</name>
    </ligand>
</feature>
<dbReference type="EMBL" id="JACXSI010000051">
    <property type="protein sequence ID" value="MBD3109989.1"/>
    <property type="molecule type" value="Genomic_DNA"/>
</dbReference>
<dbReference type="GO" id="GO:0000271">
    <property type="term" value="P:polysaccharide biosynthetic process"/>
    <property type="evidence" value="ECO:0007669"/>
    <property type="project" value="InterPro"/>
</dbReference>
<feature type="binding site" evidence="9">
    <location>
        <position position="260"/>
    </location>
    <ligand>
        <name>NAD(+)</name>
        <dbReference type="ChEBI" id="CHEBI:57540"/>
    </ligand>
</feature>
<dbReference type="InterPro" id="IPR028357">
    <property type="entry name" value="UDPglc_DH_bac"/>
</dbReference>
<dbReference type="PANTHER" id="PTHR43750">
    <property type="entry name" value="UDP-GLUCOSE 6-DEHYDROGENASE TUAD"/>
    <property type="match status" value="1"/>
</dbReference>
<dbReference type="PANTHER" id="PTHR43750:SF3">
    <property type="entry name" value="UDP-GLUCOSE 6-DEHYDROGENASE TUAD"/>
    <property type="match status" value="1"/>
</dbReference>
<feature type="domain" description="UDP-glucose/GDP-mannose dehydrogenase C-terminal" evidence="10">
    <location>
        <begin position="310"/>
        <end position="412"/>
    </location>
</feature>
<dbReference type="Pfam" id="PF03720">
    <property type="entry name" value="UDPG_MGDP_dh_C"/>
    <property type="match status" value="1"/>
</dbReference>
<keyword evidence="5 7" id="KW-0520">NAD</keyword>
<protein>
    <recommendedName>
        <fullName evidence="3 7">UDP-glucose 6-dehydrogenase</fullName>
        <ecNumber evidence="3 7">1.1.1.22</ecNumber>
    </recommendedName>
</protein>
<dbReference type="InterPro" id="IPR036220">
    <property type="entry name" value="UDP-Glc/GDP-Man_DH_C_sf"/>
</dbReference>
<dbReference type="SUPFAM" id="SSF51735">
    <property type="entry name" value="NAD(P)-binding Rossmann-fold domains"/>
    <property type="match status" value="1"/>
</dbReference>
<feature type="binding site" evidence="9">
    <location>
        <position position="30"/>
    </location>
    <ligand>
        <name>NAD(+)</name>
        <dbReference type="ChEBI" id="CHEBI:57540"/>
    </ligand>
</feature>
<comment type="catalytic activity">
    <reaction evidence="6 7">
        <text>UDP-alpha-D-glucose + 2 NAD(+) + H2O = UDP-alpha-D-glucuronate + 2 NADH + 3 H(+)</text>
        <dbReference type="Rhea" id="RHEA:23596"/>
        <dbReference type="ChEBI" id="CHEBI:15377"/>
        <dbReference type="ChEBI" id="CHEBI:15378"/>
        <dbReference type="ChEBI" id="CHEBI:57540"/>
        <dbReference type="ChEBI" id="CHEBI:57945"/>
        <dbReference type="ChEBI" id="CHEBI:58052"/>
        <dbReference type="ChEBI" id="CHEBI:58885"/>
        <dbReference type="EC" id="1.1.1.22"/>
    </reaction>
</comment>
<dbReference type="InterPro" id="IPR036291">
    <property type="entry name" value="NAD(P)-bd_dom_sf"/>
</dbReference>
<evidence type="ECO:0000256" key="2">
    <source>
        <dbReference type="ARBA" id="ARBA00006601"/>
    </source>
</evidence>
<evidence type="ECO:0000313" key="12">
    <source>
        <dbReference type="Proteomes" id="UP000602076"/>
    </source>
</evidence>
<feature type="binding site" evidence="8">
    <location>
        <position position="201"/>
    </location>
    <ligand>
        <name>substrate</name>
    </ligand>
</feature>
<dbReference type="SMART" id="SM00984">
    <property type="entry name" value="UDPG_MGDP_dh_C"/>
    <property type="match status" value="1"/>
</dbReference>
<evidence type="ECO:0000256" key="4">
    <source>
        <dbReference type="ARBA" id="ARBA00023002"/>
    </source>
</evidence>
<dbReference type="Gene3D" id="1.20.5.100">
    <property type="entry name" value="Cytochrome c1, transmembrane anchor, C-terminal"/>
    <property type="match status" value="1"/>
</dbReference>
<accession>A0A927HCF9</accession>
<dbReference type="PIRSF" id="PIRSF000124">
    <property type="entry name" value="UDPglc_GDPman_dh"/>
    <property type="match status" value="1"/>
</dbReference>
<evidence type="ECO:0000259" key="10">
    <source>
        <dbReference type="SMART" id="SM00984"/>
    </source>
</evidence>
<keyword evidence="12" id="KW-1185">Reference proteome</keyword>
<evidence type="ECO:0000313" key="11">
    <source>
        <dbReference type="EMBL" id="MBD3109989.1"/>
    </source>
</evidence>
<dbReference type="NCBIfam" id="TIGR03026">
    <property type="entry name" value="NDP-sugDHase"/>
    <property type="match status" value="1"/>
</dbReference>
<dbReference type="Gene3D" id="3.40.50.720">
    <property type="entry name" value="NAD(P)-binding Rossmann-like Domain"/>
    <property type="match status" value="2"/>
</dbReference>
<evidence type="ECO:0000256" key="5">
    <source>
        <dbReference type="ARBA" id="ARBA00023027"/>
    </source>
</evidence>
<reference evidence="11" key="1">
    <citation type="submission" date="2020-09" db="EMBL/GenBank/DDBJ databases">
        <title>Bacillus faecalis sp. nov., a moderately halophilic bacterium isolated from cow faeces.</title>
        <authorList>
            <person name="Jiang L."/>
            <person name="Lee J."/>
        </authorList>
    </citation>
    <scope>NUCLEOTIDE SEQUENCE</scope>
    <source>
        <strain evidence="11">AGMB 02131</strain>
    </source>
</reference>
<evidence type="ECO:0000256" key="7">
    <source>
        <dbReference type="PIRNR" id="PIRNR000124"/>
    </source>
</evidence>
<evidence type="ECO:0000256" key="3">
    <source>
        <dbReference type="ARBA" id="ARBA00012954"/>
    </source>
</evidence>
<dbReference type="InterPro" id="IPR001732">
    <property type="entry name" value="UDP-Glc/GDP-Man_DH_N"/>
</dbReference>
<dbReference type="SUPFAM" id="SSF48179">
    <property type="entry name" value="6-phosphogluconate dehydrogenase C-terminal domain-like"/>
    <property type="match status" value="1"/>
</dbReference>
<feature type="binding site" evidence="8">
    <location>
        <position position="317"/>
    </location>
    <ligand>
        <name>substrate</name>
    </ligand>
</feature>
<dbReference type="Pfam" id="PF00984">
    <property type="entry name" value="UDPG_MGDP_dh"/>
    <property type="match status" value="1"/>
</dbReference>
<comment type="caution">
    <text evidence="11">The sequence shown here is derived from an EMBL/GenBank/DDBJ whole genome shotgun (WGS) entry which is preliminary data.</text>
</comment>
<dbReference type="GO" id="GO:0003979">
    <property type="term" value="F:UDP-glucose 6-dehydrogenase activity"/>
    <property type="evidence" value="ECO:0007669"/>
    <property type="project" value="UniProtKB-EC"/>
</dbReference>
<comment type="similarity">
    <text evidence="2 7">Belongs to the UDP-glucose/GDP-mannose dehydrogenase family.</text>
</comment>
<dbReference type="GO" id="GO:0051287">
    <property type="term" value="F:NAD binding"/>
    <property type="evidence" value="ECO:0007669"/>
    <property type="project" value="InterPro"/>
</dbReference>
<dbReference type="EC" id="1.1.1.22" evidence="3 7"/>
<dbReference type="InterPro" id="IPR014026">
    <property type="entry name" value="UDP-Glc/GDP-Man_DH_dimer"/>
</dbReference>
<evidence type="ECO:0000256" key="6">
    <source>
        <dbReference type="ARBA" id="ARBA00047473"/>
    </source>
</evidence>
<dbReference type="PIRSF" id="PIRSF500134">
    <property type="entry name" value="UDPglc_DH_bac"/>
    <property type="match status" value="1"/>
</dbReference>
<keyword evidence="4 7" id="KW-0560">Oxidoreductase</keyword>
<dbReference type="AlphaFoldDB" id="A0A927HCF9"/>
<dbReference type="Proteomes" id="UP000602076">
    <property type="component" value="Unassembled WGS sequence"/>
</dbReference>
<dbReference type="SUPFAM" id="SSF52413">
    <property type="entry name" value="UDP-glucose/GDP-mannose dehydrogenase C-terminal domain"/>
    <property type="match status" value="1"/>
</dbReference>
<comment type="pathway">
    <text evidence="1">Nucleotide-sugar biosynthesis; UDP-alpha-D-glucuronate biosynthesis; UDP-alpha-D-glucuronate from UDP-alpha-D-glucose: step 1/1.</text>
</comment>